<comment type="caution">
    <text evidence="1">The sequence shown here is derived from an EMBL/GenBank/DDBJ whole genome shotgun (WGS) entry which is preliminary data.</text>
</comment>
<name>A0ACC3SSY8_LIPKO</name>
<proteinExistence type="predicted"/>
<dbReference type="EMBL" id="MU971453">
    <property type="protein sequence ID" value="KAK9234721.1"/>
    <property type="molecule type" value="Genomic_DNA"/>
</dbReference>
<gene>
    <name evidence="1" type="ORF">V1525DRAFT_331903</name>
</gene>
<feature type="non-terminal residue" evidence="1">
    <location>
        <position position="96"/>
    </location>
</feature>
<accession>A0ACC3SSY8</accession>
<organism evidence="1 2">
    <name type="scientific">Lipomyces kononenkoae</name>
    <name type="common">Yeast</name>
    <dbReference type="NCBI Taxonomy" id="34357"/>
    <lineage>
        <taxon>Eukaryota</taxon>
        <taxon>Fungi</taxon>
        <taxon>Dikarya</taxon>
        <taxon>Ascomycota</taxon>
        <taxon>Saccharomycotina</taxon>
        <taxon>Lipomycetes</taxon>
        <taxon>Lipomycetales</taxon>
        <taxon>Lipomycetaceae</taxon>
        <taxon>Lipomyces</taxon>
    </lineage>
</organism>
<sequence length="96" mass="10631">FILNSGFKIPAVGFGTRQAKPHEVESAVEIALRVGYRHIDAAAIYGNETEVGLGIKNSRVPREEIFVTSKLWTTKHRPDDIEAALDMTLKDLGTDH</sequence>
<keyword evidence="2" id="KW-1185">Reference proteome</keyword>
<reference evidence="2" key="1">
    <citation type="journal article" date="2024" name="Front. Bioeng. Biotechnol.">
        <title>Genome-scale model development and genomic sequencing of the oleaginous clade Lipomyces.</title>
        <authorList>
            <person name="Czajka J.J."/>
            <person name="Han Y."/>
            <person name="Kim J."/>
            <person name="Mondo S.J."/>
            <person name="Hofstad B.A."/>
            <person name="Robles A."/>
            <person name="Haridas S."/>
            <person name="Riley R."/>
            <person name="LaButti K."/>
            <person name="Pangilinan J."/>
            <person name="Andreopoulos W."/>
            <person name="Lipzen A."/>
            <person name="Yan J."/>
            <person name="Wang M."/>
            <person name="Ng V."/>
            <person name="Grigoriev I.V."/>
            <person name="Spatafora J.W."/>
            <person name="Magnuson J.K."/>
            <person name="Baker S.E."/>
            <person name="Pomraning K.R."/>
        </authorList>
    </citation>
    <scope>NUCLEOTIDE SEQUENCE [LARGE SCALE GENOMIC DNA]</scope>
    <source>
        <strain evidence="2">CBS 7786</strain>
    </source>
</reference>
<evidence type="ECO:0000313" key="2">
    <source>
        <dbReference type="Proteomes" id="UP001433508"/>
    </source>
</evidence>
<protein>
    <submittedName>
        <fullName evidence="1">NADP-dependent oxidoreductase domain-containing protein</fullName>
    </submittedName>
</protein>
<feature type="non-terminal residue" evidence="1">
    <location>
        <position position="1"/>
    </location>
</feature>
<dbReference type="Proteomes" id="UP001433508">
    <property type="component" value="Unassembled WGS sequence"/>
</dbReference>
<evidence type="ECO:0000313" key="1">
    <source>
        <dbReference type="EMBL" id="KAK9234721.1"/>
    </source>
</evidence>